<dbReference type="GO" id="GO:0004065">
    <property type="term" value="F:arylsulfatase activity"/>
    <property type="evidence" value="ECO:0007669"/>
    <property type="project" value="TreeGrafter"/>
</dbReference>
<gene>
    <name evidence="6" type="ORF">D623_10001611</name>
</gene>
<keyword evidence="3" id="KW-0479">Metal-binding</keyword>
<sequence length="212" mass="23480">MGGWEGGIRVPGIFRWPAALEAGRVIDEPTSLMDIYPTLSYVAGGILPVDRVIDGQNLMPLLEGRARHSNHEFLFHYCGVYLHTVRWHQKDCGTVWKVHYVTPNFSPAGAGACYARGICSCTGDVTYHDPPLLFDISRDPSESQPLSPDNEALFDSVVQKIEDAVHGHRRTLAPAPQQLSVFNSLWKPWLQPCCGNFPLCGCDKEDDMEAGV</sequence>
<dbReference type="GO" id="GO:0046872">
    <property type="term" value="F:metal ion binding"/>
    <property type="evidence" value="ECO:0007669"/>
    <property type="project" value="UniProtKB-KW"/>
</dbReference>
<proteinExistence type="inferred from homology"/>
<evidence type="ECO:0000256" key="2">
    <source>
        <dbReference type="ARBA" id="ARBA00008779"/>
    </source>
</evidence>
<dbReference type="FunFam" id="3.30.1120.10:FF:000001">
    <property type="entry name" value="Arylsulfatase E"/>
    <property type="match status" value="1"/>
</dbReference>
<dbReference type="Gene3D" id="3.30.1120.10">
    <property type="match status" value="1"/>
</dbReference>
<organism evidence="6 7">
    <name type="scientific">Myotis brandtii</name>
    <name type="common">Brandt's bat</name>
    <dbReference type="NCBI Taxonomy" id="109478"/>
    <lineage>
        <taxon>Eukaryota</taxon>
        <taxon>Metazoa</taxon>
        <taxon>Chordata</taxon>
        <taxon>Craniata</taxon>
        <taxon>Vertebrata</taxon>
        <taxon>Euteleostomi</taxon>
        <taxon>Mammalia</taxon>
        <taxon>Eutheria</taxon>
        <taxon>Laurasiatheria</taxon>
        <taxon>Chiroptera</taxon>
        <taxon>Yangochiroptera</taxon>
        <taxon>Vespertilionidae</taxon>
        <taxon>Myotis</taxon>
    </lineage>
</organism>
<evidence type="ECO:0000256" key="3">
    <source>
        <dbReference type="ARBA" id="ARBA00022723"/>
    </source>
</evidence>
<dbReference type="AlphaFoldDB" id="S7MT11"/>
<keyword evidence="4" id="KW-0378">Hydrolase</keyword>
<dbReference type="Pfam" id="PF14707">
    <property type="entry name" value="Sulfatase_C"/>
    <property type="match status" value="1"/>
</dbReference>
<dbReference type="SUPFAM" id="SSF53649">
    <property type="entry name" value="Alkaline phosphatase-like"/>
    <property type="match status" value="1"/>
</dbReference>
<keyword evidence="7" id="KW-1185">Reference proteome</keyword>
<keyword evidence="5" id="KW-0106">Calcium</keyword>
<evidence type="ECO:0000256" key="4">
    <source>
        <dbReference type="ARBA" id="ARBA00022801"/>
    </source>
</evidence>
<comment type="cofactor">
    <cofactor evidence="1">
        <name>Ca(2+)</name>
        <dbReference type="ChEBI" id="CHEBI:29108"/>
    </cofactor>
</comment>
<dbReference type="InterPro" id="IPR017850">
    <property type="entry name" value="Alkaline_phosphatase_core_sf"/>
</dbReference>
<name>S7MT11_MYOBR</name>
<evidence type="ECO:0000313" key="6">
    <source>
        <dbReference type="EMBL" id="EPQ07556.1"/>
    </source>
</evidence>
<dbReference type="PANTHER" id="PTHR42693">
    <property type="entry name" value="ARYLSULFATASE FAMILY MEMBER"/>
    <property type="match status" value="1"/>
</dbReference>
<dbReference type="EMBL" id="KE162238">
    <property type="protein sequence ID" value="EPQ07556.1"/>
    <property type="molecule type" value="Genomic_DNA"/>
</dbReference>
<dbReference type="eggNOG" id="KOG3867">
    <property type="taxonomic scope" value="Eukaryota"/>
</dbReference>
<dbReference type="Proteomes" id="UP000052978">
    <property type="component" value="Unassembled WGS sequence"/>
</dbReference>
<dbReference type="Gene3D" id="3.40.720.10">
    <property type="entry name" value="Alkaline Phosphatase, subunit A"/>
    <property type="match status" value="1"/>
</dbReference>
<evidence type="ECO:0000256" key="1">
    <source>
        <dbReference type="ARBA" id="ARBA00001913"/>
    </source>
</evidence>
<reference evidence="6 7" key="1">
    <citation type="journal article" date="2013" name="Nat. Commun.">
        <title>Genome analysis reveals insights into physiology and longevity of the Brandt's bat Myotis brandtii.</title>
        <authorList>
            <person name="Seim I."/>
            <person name="Fang X."/>
            <person name="Xiong Z."/>
            <person name="Lobanov A.V."/>
            <person name="Huang Z."/>
            <person name="Ma S."/>
            <person name="Feng Y."/>
            <person name="Turanov A.A."/>
            <person name="Zhu Y."/>
            <person name="Lenz T.L."/>
            <person name="Gerashchenko M.V."/>
            <person name="Fan D."/>
            <person name="Hee Yim S."/>
            <person name="Yao X."/>
            <person name="Jordan D."/>
            <person name="Xiong Y."/>
            <person name="Ma Y."/>
            <person name="Lyapunov A.N."/>
            <person name="Chen G."/>
            <person name="Kulakova O.I."/>
            <person name="Sun Y."/>
            <person name="Lee S.G."/>
            <person name="Bronson R.T."/>
            <person name="Moskalev A.A."/>
            <person name="Sunyaev S.R."/>
            <person name="Zhang G."/>
            <person name="Krogh A."/>
            <person name="Wang J."/>
            <person name="Gladyshev V.N."/>
        </authorList>
    </citation>
    <scope>NUCLEOTIDE SEQUENCE [LARGE SCALE GENOMIC DNA]</scope>
</reference>
<protein>
    <submittedName>
        <fullName evidence="6">Arylsulfatase H</fullName>
    </submittedName>
</protein>
<dbReference type="PANTHER" id="PTHR42693:SF16">
    <property type="entry name" value="ARYLSULFATASE H"/>
    <property type="match status" value="1"/>
</dbReference>
<comment type="similarity">
    <text evidence="2">Belongs to the sulfatase family.</text>
</comment>
<dbReference type="InterPro" id="IPR050738">
    <property type="entry name" value="Sulfatase"/>
</dbReference>
<evidence type="ECO:0000256" key="5">
    <source>
        <dbReference type="ARBA" id="ARBA00022837"/>
    </source>
</evidence>
<dbReference type="GO" id="GO:0005783">
    <property type="term" value="C:endoplasmic reticulum"/>
    <property type="evidence" value="ECO:0007669"/>
    <property type="project" value="UniProtKB-ARBA"/>
</dbReference>
<evidence type="ECO:0000313" key="7">
    <source>
        <dbReference type="Proteomes" id="UP000052978"/>
    </source>
</evidence>
<accession>S7MT11</accession>